<protein>
    <submittedName>
        <fullName evidence="3">GNAT family N-acetyltransferase</fullName>
    </submittedName>
</protein>
<dbReference type="AlphaFoldDB" id="A0A4U6CKJ8"/>
<dbReference type="InterPro" id="IPR050769">
    <property type="entry name" value="NAT_camello-type"/>
</dbReference>
<dbReference type="CDD" id="cd04301">
    <property type="entry name" value="NAT_SF"/>
    <property type="match status" value="1"/>
</dbReference>
<evidence type="ECO:0000313" key="4">
    <source>
        <dbReference type="Proteomes" id="UP000304900"/>
    </source>
</evidence>
<name>A0A4U6CKJ8_9BACT</name>
<evidence type="ECO:0000313" key="3">
    <source>
        <dbReference type="EMBL" id="TKT84732.1"/>
    </source>
</evidence>
<keyword evidence="4" id="KW-1185">Reference proteome</keyword>
<organism evidence="3 4">
    <name type="scientific">Dyadobacter frigoris</name>
    <dbReference type="NCBI Taxonomy" id="2576211"/>
    <lineage>
        <taxon>Bacteria</taxon>
        <taxon>Pseudomonadati</taxon>
        <taxon>Bacteroidota</taxon>
        <taxon>Cytophagia</taxon>
        <taxon>Cytophagales</taxon>
        <taxon>Spirosomataceae</taxon>
        <taxon>Dyadobacter</taxon>
    </lineage>
</organism>
<reference evidence="3 4" key="1">
    <citation type="submission" date="2019-05" db="EMBL/GenBank/DDBJ databases">
        <title>Dyadobacter AR-3-8 sp. nov., isolated from arctic soil.</title>
        <authorList>
            <person name="Chaudhary D.K."/>
        </authorList>
    </citation>
    <scope>NUCLEOTIDE SEQUENCE [LARGE SCALE GENOMIC DNA]</scope>
    <source>
        <strain evidence="3 4">AR-3-8</strain>
    </source>
</reference>
<dbReference type="InterPro" id="IPR016181">
    <property type="entry name" value="Acyl_CoA_acyltransferase"/>
</dbReference>
<dbReference type="InterPro" id="IPR000182">
    <property type="entry name" value="GNAT_dom"/>
</dbReference>
<dbReference type="EMBL" id="SZVO01000039">
    <property type="protein sequence ID" value="TKT84732.1"/>
    <property type="molecule type" value="Genomic_DNA"/>
</dbReference>
<dbReference type="SUPFAM" id="SSF55729">
    <property type="entry name" value="Acyl-CoA N-acyltransferases (Nat)"/>
    <property type="match status" value="1"/>
</dbReference>
<evidence type="ECO:0000259" key="2">
    <source>
        <dbReference type="PROSITE" id="PS51186"/>
    </source>
</evidence>
<dbReference type="PANTHER" id="PTHR13947:SF37">
    <property type="entry name" value="LD18367P"/>
    <property type="match status" value="1"/>
</dbReference>
<evidence type="ECO:0000256" key="1">
    <source>
        <dbReference type="ARBA" id="ARBA00022679"/>
    </source>
</evidence>
<gene>
    <name evidence="3" type="ORF">FDK13_34795</name>
</gene>
<dbReference type="Proteomes" id="UP000304900">
    <property type="component" value="Unassembled WGS sequence"/>
</dbReference>
<dbReference type="GO" id="GO:0008080">
    <property type="term" value="F:N-acetyltransferase activity"/>
    <property type="evidence" value="ECO:0007669"/>
    <property type="project" value="InterPro"/>
</dbReference>
<keyword evidence="1 3" id="KW-0808">Transferase</keyword>
<sequence>METLVKPDLSAIKIRNVLMPGDLGYIAHVHADLYSKEYGYGLNFEAYVLDGLNDFAHEYDSLKDKVWICEHEDKIIGFLVAQHRDLAIQLRYFLFQPAYRGAGLGTKLMKEFISFMKVNKCTQAYLWTTEEQQAAIGLYMKFGFRLTEQKLSNAFDKKLVERRYELDLSKDQL</sequence>
<dbReference type="OrthoDB" id="5419426at2"/>
<dbReference type="RefSeq" id="WP_137344617.1">
    <property type="nucleotide sequence ID" value="NZ_BSQH01000045.1"/>
</dbReference>
<proteinExistence type="predicted"/>
<dbReference type="PANTHER" id="PTHR13947">
    <property type="entry name" value="GNAT FAMILY N-ACETYLTRANSFERASE"/>
    <property type="match status" value="1"/>
</dbReference>
<dbReference type="Pfam" id="PF00583">
    <property type="entry name" value="Acetyltransf_1"/>
    <property type="match status" value="1"/>
</dbReference>
<dbReference type="PROSITE" id="PS51186">
    <property type="entry name" value="GNAT"/>
    <property type="match status" value="1"/>
</dbReference>
<feature type="domain" description="N-acetyltransferase" evidence="2">
    <location>
        <begin position="12"/>
        <end position="171"/>
    </location>
</feature>
<comment type="caution">
    <text evidence="3">The sequence shown here is derived from an EMBL/GenBank/DDBJ whole genome shotgun (WGS) entry which is preliminary data.</text>
</comment>
<dbReference type="Gene3D" id="3.40.630.30">
    <property type="match status" value="1"/>
</dbReference>
<accession>A0A4U6CKJ8</accession>